<comment type="caution">
    <text evidence="9">The sequence shown here is derived from an EMBL/GenBank/DDBJ whole genome shotgun (WGS) entry which is preliminary data.</text>
</comment>
<proteinExistence type="inferred from homology"/>
<evidence type="ECO:0000256" key="3">
    <source>
        <dbReference type="ARBA" id="ARBA00022450"/>
    </source>
</evidence>
<dbReference type="Gene3D" id="3.40.50.12780">
    <property type="entry name" value="N-terminal domain of ligase-like"/>
    <property type="match status" value="1"/>
</dbReference>
<keyword evidence="4" id="KW-0597">Phosphoprotein</keyword>
<evidence type="ECO:0000256" key="2">
    <source>
        <dbReference type="ARBA" id="ARBA00006432"/>
    </source>
</evidence>
<dbReference type="InterPro" id="IPR042099">
    <property type="entry name" value="ANL_N_sf"/>
</dbReference>
<dbReference type="Gene3D" id="3.30.300.30">
    <property type="match status" value="3"/>
</dbReference>
<dbReference type="RefSeq" id="WP_159481734.1">
    <property type="nucleotide sequence ID" value="NZ_BAAATH010000001.1"/>
</dbReference>
<dbReference type="CDD" id="cd19543">
    <property type="entry name" value="DCL_NRPS"/>
    <property type="match status" value="1"/>
</dbReference>
<sequence length="4162" mass="446480">MNAPDPRNDRIAALPAHLQEQLRRRLAGGARNTAEIPAVPRDGAPLPLSAAQRRLWLLDELEPGSTEYNSAAGLRLTGPLDVPALTGAVRDLVARHEALRTGFDQVGDEPVQRVRPPHEVALPLIDLAEQAGPGAAPELLDAAVRAEVDRPFDLRTGPLFRPVLVRVAPEEHVLVLCAHHIVIDGWSTGVLLEELGTLYAARRSGTTAALPEQDVQYPDFASWQRNRMTAAWLDEHLGYWRDRLAGLAPLDLPGDRPRPQSRSGAGAVHELTLPPDVAAGLRALARDRGTTLYTVLVAACQVLFARYAGQRDVAVGTVTSGRNRPELARMVGFFVNTVVLRSTVEEGIAFTEFLAGVKDTVLDAFAHDEVPFDRVVEALRPERDPSRTPLFQTLVVLQSGTEPLPELPGVEVEPYQAPRTSANFDLTVEFRDERGGRAADGGTGADDTGLTCSIEYATDLWDAPSIARMAGHLRVLLAGVAAAPGRPVRDLPWLTDEERAALLRAAEGPRSASGAATVVRLLDDQAARTPRAAALVSGRDTLTYRELDERANRVARALIARGIGPEQLVAVAATPGTDLVVTLLGVLKAGAAYVPVDPQHPVDRIAYVLGDAAPSLVLADSAAYAALPADVARTLLDGAGAQGLGVDLPCGPVGDGERRVPLDPAHPAYVIYTSGSTGRPKGVVVEHRSFADYVGWAAVAYPGAAGTAVLHSPVTFDLTVTALYTPLIRGGRVLISGLEDTGEEVPATAGTCSLLKVTPSHLALLATTPQPLQPTGELVIGGEQLIGEALDQWRVLHPGTTVVNEYGPTEATVGCMEYRIGPDEVLAPGAVPIGRPRPDARIHLLDGALRPVPAGVPGELYIAGAGLARGYVRRPGMTAERFVADPYGPAGSRMYRTGDRARQRPDGELEFLGRTDDQVKVRGYRIELGEIESALHRHPQVARAAVTVHEDAAGHPRLIGYVVPAEGALPSPQDVREHTAASLPEYMVPAAVVVLDALPLTPNGKLDHKALPAPASPDRDAAGHTAPRNAVEEILAGIWAELLGLERVGVDDNFFDLGGDSILSIQTVSRARRAGLRLTSKDVFLHQTVARLAQRIAAADGTGAPAAPAPAPAGPAPLTPVQDWFFDTYRAGPDRLTMSLHVALDPAADAVALRAAVEALVAHHPMLRARFTRDGDRWTQDCVAAESTEVFRRLDLSQVPGPRRAAARQEAADALRAGLSLEHGPLFGALLFDEGADGDGAADRQLFLSAHHMAVDGVSWRILLEDLARAYGQARAGEPIDLGPAGTGFGTWARLLRDHVRAGHLDGELAHWNTVFEDGGVAIPVDHDGANTAGSVRSVGAALSRERTDALLRRVPPVYRTRVNDLLLSAVGTVLNRWAGSERIVLAMEGHGREELIEGADLSRTVGWFTTLYPVAVRTAADGGWRETITSVKEQLRAVPGNGLGYDALRRLAADGSPARALLQDPTPQVSFNYHGRFDAAAEDGGPVRARLDGLPDAPAADELRPHLLDVVGVVEDGSLGFTWFYSANVHDERSVRRLADDLVAALEELVDHCLEPASGGCTPSDFPLARLTPAQVDALAGDGRTVEDIYPLTPMQHGMLFHRLMDPASSSYFNQLALLLEGVFDPDALAAAWQRVVDRTPALRTAVAWEGLAEPVQVVHREMRVPVGRHDWRDRPEAEQEALLQELLAADRELGLDLAVPPLIRLTVIRITDDTVRLVWTSSHLLLDGWSTAAVFAAVGEEYAATVAGGAPQREVPRPFGDYVAWLAEQDADAAETHWRTALAGFDAPTPLPYDRQPTEAHRARSSEPVAFALSTGLTARLTEVAREHRLTLSTLVQGAWALLLSRHSGARDVVFGATVSGRPAELPGVESMIGLFINTVPVRARVTPDRPLVQWLQELQAEQLEARPYEYAGLSRLQSWSDVPAGTSLFDSIVVFENYPLQDGGAAGHGLRIRGVDALDTNTFPLSLSAHRDDRLRFELAYDPQLFDAATITRMAGRLEVLLTEAAADPDRPLSRLPWLTGPERTALLREGTGPVRERAADRPVHELFAEQAARTPDAPAVRYREVTLTFRELEERAGHLAHHLRSLGVRPGVLVGLNVDRGPDMAVGVLGILKAGGAYVPLDPVYPADRLAFMVADSGIPVLLTQAARAAAWREGERAGGPRVVCLDADLPRPGSYPPAAPDSGVGAGDLAYVIYTSGSTGRPKGVMVEHRQLCYVLDAWEDRYRLSELRLNFVSVTSLSVDLFFADMLRSLPFGGSLTICPAEVVTDPPRLLDLIEDTGGDALELVPTLANALVSEVALRGARLPRLKLLSVGSEGWHSDDCRRLLDHLDPDTLVVNAYGATEVTIDATVLTPTSDVLGDGAFVPVGRPLANTRVYVLDDDLRPAPVGVGGELFVGGDGVSRGYWGRPELTAQRFVADPFTPGARLYRTGDRVRFRADGNLEFLGRADDQVKIRGFRVELGEVEAALSALPAVRDAAVTVHRDHGRTLLVGHVVPAAGAGRVTGAELRAALLADLPDHMVPARFVTMEALPYTPSGKVDRKALPAPEGHADPSADHVAPRDATEERIAAIWAETLGLERVGVYDNFFELGGDSILSIQIASRLRAAFGVGLSPRAMFTTPTVAGLAATVPGGAGPRAADRIPVVARDGALPLSFAQQRLWFMDAYEPGGTEYLAPTGLRLRGPLDVEALRRALADLVERHESLRTVFDTVDGKGVQIIRPAAPVPLPLTDLGALPAPERDAALDRLLREQTATPFDLRRGPLLRATLVRLGEADHVLALCLHHIVTDGWSSSVIARDLEAMYRARLRGARAELPELGIQYADFAVWQRALGGSEESERQLAYWRDRLADVPPLELPTDRRRPAVRTTNGAICDFRIPERVTERFKELATGQDATLFMVLTAACQLLLARFSDQDDIAVGTVTSGRDRVELEPLVGFFVNTLVVRSRIDERESFTDFLARVRETVVDGFAHQDVPFERLVEALAPERDPSRSPLFQAMVVLQNTPAAPPALSGLRIEEFALPAATATFDVTIQFEEVDGQLAGGLQYNTDLFDAGTARRMADHLRALMTALADAPARPLASVGRLPEAELDRLARWNDTARPLPALLRADEAFAEQVRRTPQAPAVVNGDEVLTYAQLDARANQLAHHLIERGVGPDVLVGVCARRGPEIVVGALAAVKAGGAYVPLDPDYPADRLARMFEQTAAPVLLTQEALLGHLPPTGAEIICLDRDLPEISRHPVTAPPVTGGPDALAYVVYTSGSTGRPKGVMIAHRSLCHLVDDFVAKFRLGPGDRLLQHLSFSFDGGVSDIFVTLLSGATLCLTRSEAAGDLADEIRRQHATVLMTPPALLSALDPATLPGLRAVGAAGDACPVELAEAWSAHSDFFNVYGPSETTLVATLFRGGDRGGAESLPIGRPMAGVRLHVLDRWLRPVPVGRPGELYLAGTGLGRGYLGRPDLTAERFVASPFGAPGERLYRTGDVVRWRPDGNLEFVGRDDNQVKIRGFRIELAEVEAALLGHPGVAEAAVTAAASETGHKRLVAYAVPRADDGGAAVDATQLRSHLAAALPGYMVPSAFMVLGELPLSPNGKVDRAALPAPDFQAEGDDTYVAPDTEVQRTLAGIWAEVLGLERVGATDRFFDIGGDSILSIQAVSRAREAGLRMSAKDLFLHQSVAELATVVTRDENGAPEADDAGPVVGPVPLTPSQHWFFDTRDHPHHFNQSTLLELVEEVDETALTAALAALPAHHDALRMRYTRDAAGWQQETAPPQPVAPHALLGRRDLSAVAPGEQADVIERTAIEVQESFDLAHGPLLKGVLFTGAPGTRSRLFLTVHHLVVDAVSWRILLDDLERGYRQAAGGGTIALGARTTSFQEWSRRLTEHTADGGFDHEADHWTEVLRAAEPLPVDGPGPNSADTAATATTSVGEAETALLLRSAPTLFRTRIGDVLLGAFAQALSGWTGRERVVVDVESHGREEIFEGVDLSRTVGWFTSVHPVALTVPADTATPGSGPDWPRLMKAVRRDLRAVRDNGLGYGALRHLAPQGSPGAALAALAEAETVFNYLGQYESAAPSAGAGGPRGVIHTQHGAIGQDQSPAEQSTHLLEVVGSAVDGRLAFTWHYSTNVFDPDTVRKLAQSFEDALRGVARHCEAVTGRKRSTR</sequence>
<feature type="domain" description="Carrier" evidence="8">
    <location>
        <begin position="3613"/>
        <end position="3687"/>
    </location>
</feature>
<dbReference type="InterPro" id="IPR000873">
    <property type="entry name" value="AMP-dep_synth/lig_dom"/>
</dbReference>
<dbReference type="InterPro" id="IPR023213">
    <property type="entry name" value="CAT-like_dom_sf"/>
</dbReference>
<dbReference type="FunFam" id="3.30.300.30:FF:000010">
    <property type="entry name" value="Enterobactin synthetase component F"/>
    <property type="match status" value="3"/>
</dbReference>
<dbReference type="Gene3D" id="3.30.559.10">
    <property type="entry name" value="Chloramphenicol acetyltransferase-like domain"/>
    <property type="match status" value="5"/>
</dbReference>
<comment type="cofactor">
    <cofactor evidence="1">
        <name>pantetheine 4'-phosphate</name>
        <dbReference type="ChEBI" id="CHEBI:47942"/>
    </cofactor>
</comment>
<dbReference type="CDD" id="cd19534">
    <property type="entry name" value="E_NRPS"/>
    <property type="match status" value="2"/>
</dbReference>
<name>A0A640SLK2_9ACTN</name>
<dbReference type="Gene3D" id="2.30.38.10">
    <property type="entry name" value="Luciferase, Domain 3"/>
    <property type="match status" value="2"/>
</dbReference>
<dbReference type="InterPro" id="IPR045851">
    <property type="entry name" value="AMP-bd_C_sf"/>
</dbReference>
<dbReference type="FunFam" id="3.30.559.10:FF:000012">
    <property type="entry name" value="Non-ribosomal peptide synthetase"/>
    <property type="match status" value="1"/>
</dbReference>
<dbReference type="PROSITE" id="PS50075">
    <property type="entry name" value="CARRIER"/>
    <property type="match status" value="3"/>
</dbReference>
<feature type="domain" description="Carrier" evidence="8">
    <location>
        <begin position="1026"/>
        <end position="1100"/>
    </location>
</feature>
<dbReference type="Pfam" id="PF00550">
    <property type="entry name" value="PP-binding"/>
    <property type="match status" value="3"/>
</dbReference>
<dbReference type="FunFam" id="2.30.38.10:FF:000001">
    <property type="entry name" value="Non-ribosomal peptide synthetase PvdI"/>
    <property type="match status" value="3"/>
</dbReference>
<keyword evidence="3" id="KW-0596">Phosphopantetheine</keyword>
<dbReference type="InterPro" id="IPR006162">
    <property type="entry name" value="Ppantetheine_attach_site"/>
</dbReference>
<dbReference type="PROSITE" id="PS00012">
    <property type="entry name" value="PHOSPHOPANTETHEINE"/>
    <property type="match status" value="3"/>
</dbReference>
<dbReference type="SUPFAM" id="SSF52777">
    <property type="entry name" value="CoA-dependent acyltransferases"/>
    <property type="match status" value="10"/>
</dbReference>
<organism evidence="9 10">
    <name type="scientific">Streptomyces caniferus</name>
    <dbReference type="NCBI Taxonomy" id="285557"/>
    <lineage>
        <taxon>Bacteria</taxon>
        <taxon>Bacillati</taxon>
        <taxon>Actinomycetota</taxon>
        <taxon>Actinomycetes</taxon>
        <taxon>Kitasatosporales</taxon>
        <taxon>Streptomycetaceae</taxon>
        <taxon>Streptomyces</taxon>
    </lineage>
</organism>
<evidence type="ECO:0000256" key="1">
    <source>
        <dbReference type="ARBA" id="ARBA00001957"/>
    </source>
</evidence>
<dbReference type="PROSITE" id="PS00455">
    <property type="entry name" value="AMP_BINDING"/>
    <property type="match status" value="3"/>
</dbReference>
<dbReference type="SUPFAM" id="SSF56801">
    <property type="entry name" value="Acetyl-CoA synthetase-like"/>
    <property type="match status" value="3"/>
</dbReference>
<dbReference type="InterPro" id="IPR020845">
    <property type="entry name" value="AMP-binding_CS"/>
</dbReference>
<dbReference type="GO" id="GO:0003824">
    <property type="term" value="F:catalytic activity"/>
    <property type="evidence" value="ECO:0007669"/>
    <property type="project" value="InterPro"/>
</dbReference>
<evidence type="ECO:0000313" key="10">
    <source>
        <dbReference type="Proteomes" id="UP000435837"/>
    </source>
</evidence>
<evidence type="ECO:0000313" key="9">
    <source>
        <dbReference type="EMBL" id="GFE11016.1"/>
    </source>
</evidence>
<dbReference type="SMART" id="SM00823">
    <property type="entry name" value="PKS_PP"/>
    <property type="match status" value="3"/>
</dbReference>
<dbReference type="NCBIfam" id="NF003417">
    <property type="entry name" value="PRK04813.1"/>
    <property type="match status" value="3"/>
</dbReference>
<dbReference type="GO" id="GO:0043041">
    <property type="term" value="P:amino acid activation for nonribosomal peptide biosynthetic process"/>
    <property type="evidence" value="ECO:0007669"/>
    <property type="project" value="TreeGrafter"/>
</dbReference>
<dbReference type="NCBIfam" id="TIGR01720">
    <property type="entry name" value="NRPS-para261"/>
    <property type="match status" value="2"/>
</dbReference>
<dbReference type="InterPro" id="IPR010071">
    <property type="entry name" value="AA_adenyl_dom"/>
</dbReference>
<dbReference type="CDD" id="cd19531">
    <property type="entry name" value="LCL_NRPS-like"/>
    <property type="match status" value="2"/>
</dbReference>
<protein>
    <recommendedName>
        <fullName evidence="8">Carrier domain-containing protein</fullName>
    </recommendedName>
</protein>
<dbReference type="PANTHER" id="PTHR45527">
    <property type="entry name" value="NONRIBOSOMAL PEPTIDE SYNTHETASE"/>
    <property type="match status" value="1"/>
</dbReference>
<dbReference type="CDD" id="cd05930">
    <property type="entry name" value="A_NRPS"/>
    <property type="match status" value="3"/>
</dbReference>
<evidence type="ECO:0000256" key="4">
    <source>
        <dbReference type="ARBA" id="ARBA00022553"/>
    </source>
</evidence>
<dbReference type="InterPro" id="IPR010060">
    <property type="entry name" value="NRPS_synth"/>
</dbReference>
<dbReference type="GO" id="GO:0044550">
    <property type="term" value="P:secondary metabolite biosynthetic process"/>
    <property type="evidence" value="ECO:0007669"/>
    <property type="project" value="UniProtKB-ARBA"/>
</dbReference>
<keyword evidence="5" id="KW-0677">Repeat</keyword>
<dbReference type="Pfam" id="PF00668">
    <property type="entry name" value="Condensation"/>
    <property type="match status" value="5"/>
</dbReference>
<dbReference type="InterPro" id="IPR009081">
    <property type="entry name" value="PP-bd_ACP"/>
</dbReference>
<dbReference type="FunFam" id="3.40.50.12780:FF:000012">
    <property type="entry name" value="Non-ribosomal peptide synthetase"/>
    <property type="match status" value="2"/>
</dbReference>
<dbReference type="GO" id="GO:0031177">
    <property type="term" value="F:phosphopantetheine binding"/>
    <property type="evidence" value="ECO:0007669"/>
    <property type="project" value="InterPro"/>
</dbReference>
<feature type="region of interest" description="Disordered" evidence="7">
    <location>
        <begin position="2542"/>
        <end position="2564"/>
    </location>
</feature>
<feature type="domain" description="Carrier" evidence="8">
    <location>
        <begin position="2563"/>
        <end position="2638"/>
    </location>
</feature>
<dbReference type="Gene3D" id="3.30.559.30">
    <property type="entry name" value="Nonribosomal peptide synthetase, condensation domain"/>
    <property type="match status" value="5"/>
</dbReference>
<dbReference type="InterPro" id="IPR001242">
    <property type="entry name" value="Condensation_dom"/>
</dbReference>
<dbReference type="InterPro" id="IPR020806">
    <property type="entry name" value="PKS_PP-bd"/>
</dbReference>
<gene>
    <name evidence="9" type="ORF">Scani_72840</name>
</gene>
<dbReference type="PANTHER" id="PTHR45527:SF1">
    <property type="entry name" value="FATTY ACID SYNTHASE"/>
    <property type="match status" value="1"/>
</dbReference>
<dbReference type="Gene3D" id="3.40.50.980">
    <property type="match status" value="4"/>
</dbReference>
<accession>A0A640SLK2</accession>
<dbReference type="InterPro" id="IPR025110">
    <property type="entry name" value="AMP-bd_C"/>
</dbReference>
<dbReference type="FunFam" id="1.10.1200.10:FF:000005">
    <property type="entry name" value="Nonribosomal peptide synthetase 1"/>
    <property type="match status" value="3"/>
</dbReference>
<dbReference type="GO" id="GO:0008610">
    <property type="term" value="P:lipid biosynthetic process"/>
    <property type="evidence" value="ECO:0007669"/>
    <property type="project" value="UniProtKB-ARBA"/>
</dbReference>
<dbReference type="Pfam" id="PF13193">
    <property type="entry name" value="AMP-binding_C"/>
    <property type="match status" value="3"/>
</dbReference>
<dbReference type="NCBIfam" id="TIGR01733">
    <property type="entry name" value="AA-adenyl-dom"/>
    <property type="match status" value="3"/>
</dbReference>
<dbReference type="InterPro" id="IPR036736">
    <property type="entry name" value="ACP-like_sf"/>
</dbReference>
<dbReference type="OrthoDB" id="2472181at2"/>
<keyword evidence="6" id="KW-0045">Antibiotic biosynthesis</keyword>
<dbReference type="EMBL" id="BLIN01000005">
    <property type="protein sequence ID" value="GFE11016.1"/>
    <property type="molecule type" value="Genomic_DNA"/>
</dbReference>
<dbReference type="FunFam" id="3.40.50.980:FF:000001">
    <property type="entry name" value="Non-ribosomal peptide synthetase"/>
    <property type="match status" value="3"/>
</dbReference>
<evidence type="ECO:0000259" key="8">
    <source>
        <dbReference type="PROSITE" id="PS50075"/>
    </source>
</evidence>
<dbReference type="Proteomes" id="UP000435837">
    <property type="component" value="Unassembled WGS sequence"/>
</dbReference>
<dbReference type="Pfam" id="PF00501">
    <property type="entry name" value="AMP-binding"/>
    <property type="match status" value="3"/>
</dbReference>
<evidence type="ECO:0000256" key="5">
    <source>
        <dbReference type="ARBA" id="ARBA00022737"/>
    </source>
</evidence>
<dbReference type="GO" id="GO:0005829">
    <property type="term" value="C:cytosol"/>
    <property type="evidence" value="ECO:0007669"/>
    <property type="project" value="TreeGrafter"/>
</dbReference>
<dbReference type="GO" id="GO:0017000">
    <property type="term" value="P:antibiotic biosynthetic process"/>
    <property type="evidence" value="ECO:0007669"/>
    <property type="project" value="UniProtKB-KW"/>
</dbReference>
<dbReference type="SUPFAM" id="SSF47336">
    <property type="entry name" value="ACP-like"/>
    <property type="match status" value="3"/>
</dbReference>
<evidence type="ECO:0000256" key="7">
    <source>
        <dbReference type="SAM" id="MobiDB-lite"/>
    </source>
</evidence>
<dbReference type="Gene3D" id="1.10.1200.10">
    <property type="entry name" value="ACP-like"/>
    <property type="match status" value="3"/>
</dbReference>
<evidence type="ECO:0000256" key="6">
    <source>
        <dbReference type="ARBA" id="ARBA00023194"/>
    </source>
</evidence>
<reference evidence="9 10" key="1">
    <citation type="submission" date="2019-12" db="EMBL/GenBank/DDBJ databases">
        <title>Whole genome shotgun sequence of Streptomyces caniferus NBRC 15389.</title>
        <authorList>
            <person name="Ichikawa N."/>
            <person name="Kimura A."/>
            <person name="Kitahashi Y."/>
            <person name="Komaki H."/>
            <person name="Tamura T."/>
        </authorList>
    </citation>
    <scope>NUCLEOTIDE SEQUENCE [LARGE SCALE GENOMIC DNA]</scope>
    <source>
        <strain evidence="9 10">NBRC 15389</strain>
    </source>
</reference>
<comment type="similarity">
    <text evidence="2">Belongs to the ATP-dependent AMP-binding enzyme family.</text>
</comment>